<proteinExistence type="predicted"/>
<reference evidence="2" key="1">
    <citation type="submission" date="2018-01" db="EMBL/GenBank/DDBJ databases">
        <title>An insight into the sialome of Amazonian anophelines.</title>
        <authorList>
            <person name="Ribeiro J.M."/>
            <person name="Scarpassa V."/>
            <person name="Calvo E."/>
        </authorList>
    </citation>
    <scope>NUCLEOTIDE SEQUENCE</scope>
</reference>
<dbReference type="GO" id="GO:0005840">
    <property type="term" value="C:ribosome"/>
    <property type="evidence" value="ECO:0007669"/>
    <property type="project" value="InterPro"/>
</dbReference>
<dbReference type="AlphaFoldDB" id="A0A2M4DH93"/>
<accession>A0A2M4DH93</accession>
<feature type="compositionally biased region" description="Basic residues" evidence="1">
    <location>
        <begin position="37"/>
        <end position="49"/>
    </location>
</feature>
<dbReference type="InterPro" id="IPR020592">
    <property type="entry name" value="Ribosomal_bS16_CS"/>
</dbReference>
<protein>
    <submittedName>
        <fullName evidence="2">Putative secreted protein</fullName>
    </submittedName>
</protein>
<evidence type="ECO:0000313" key="2">
    <source>
        <dbReference type="EMBL" id="MBW76942.1"/>
    </source>
</evidence>
<organism evidence="2">
    <name type="scientific">Anopheles darlingi</name>
    <name type="common">Mosquito</name>
    <dbReference type="NCBI Taxonomy" id="43151"/>
    <lineage>
        <taxon>Eukaryota</taxon>
        <taxon>Metazoa</taxon>
        <taxon>Ecdysozoa</taxon>
        <taxon>Arthropoda</taxon>
        <taxon>Hexapoda</taxon>
        <taxon>Insecta</taxon>
        <taxon>Pterygota</taxon>
        <taxon>Neoptera</taxon>
        <taxon>Endopterygota</taxon>
        <taxon>Diptera</taxon>
        <taxon>Nematocera</taxon>
        <taxon>Culicoidea</taxon>
        <taxon>Culicidae</taxon>
        <taxon>Anophelinae</taxon>
        <taxon>Anopheles</taxon>
    </lineage>
</organism>
<dbReference type="GO" id="GO:0003735">
    <property type="term" value="F:structural constituent of ribosome"/>
    <property type="evidence" value="ECO:0007669"/>
    <property type="project" value="InterPro"/>
</dbReference>
<evidence type="ECO:0000256" key="1">
    <source>
        <dbReference type="SAM" id="MobiDB-lite"/>
    </source>
</evidence>
<dbReference type="PROSITE" id="PS00732">
    <property type="entry name" value="RIBOSOMAL_S16"/>
    <property type="match status" value="1"/>
</dbReference>
<sequence length="123" mass="13917">MGMIPMLQAVMVVRLTRGGRQSHWIWCHTLRLSRPMSRGKRSARRRSRTRNFASPYSSSTACGNLDRSGWTSMVRSISLYITVNSIPGARSLPLLFIPYYSTLSITTKLILCSTTQLMDFVSL</sequence>
<dbReference type="GO" id="GO:0006412">
    <property type="term" value="P:translation"/>
    <property type="evidence" value="ECO:0007669"/>
    <property type="project" value="InterPro"/>
</dbReference>
<name>A0A2M4DH93_ANODA</name>
<feature type="region of interest" description="Disordered" evidence="1">
    <location>
        <begin position="37"/>
        <end position="58"/>
    </location>
</feature>
<dbReference type="EMBL" id="GGFL01012764">
    <property type="protein sequence ID" value="MBW76942.1"/>
    <property type="molecule type" value="Transcribed_RNA"/>
</dbReference>